<dbReference type="RefSeq" id="WP_024268836.1">
    <property type="nucleotide sequence ID" value="NC_023035.1"/>
</dbReference>
<dbReference type="HOGENOM" id="CLU_000604_1_2_12"/>
<dbReference type="InterPro" id="IPR050763">
    <property type="entry name" value="ABC_transporter_ATP-binding"/>
</dbReference>
<dbReference type="KEGG" id="slr:L21SP2_2583"/>
<evidence type="ECO:0000256" key="3">
    <source>
        <dbReference type="ARBA" id="ARBA00022458"/>
    </source>
</evidence>
<reference evidence="8 9" key="1">
    <citation type="journal article" date="2015" name="Stand. Genomic Sci.">
        <title>Complete genome sequence and description of Salinispira pacifica gen. nov., sp. nov., a novel spirochaete isolated form a hypersaline microbial mat.</title>
        <authorList>
            <person name="Ben Hania W."/>
            <person name="Joseph M."/>
            <person name="Schumann P."/>
            <person name="Bunk B."/>
            <person name="Fiebig A."/>
            <person name="Sproer C."/>
            <person name="Klenk H.P."/>
            <person name="Fardeau M.L."/>
            <person name="Spring S."/>
        </authorList>
    </citation>
    <scope>NUCLEOTIDE SEQUENCE [LARGE SCALE GENOMIC DNA]</scope>
    <source>
        <strain evidence="8 9">L21-RPul-D2</strain>
    </source>
</reference>
<dbReference type="PATRIC" id="fig|1307761.3.peg.2575"/>
<protein>
    <submittedName>
        <fullName evidence="8">ABC transporter protein</fullName>
    </submittedName>
</protein>
<evidence type="ECO:0000256" key="2">
    <source>
        <dbReference type="ARBA" id="ARBA00022448"/>
    </source>
</evidence>
<dbReference type="InterPro" id="IPR003593">
    <property type="entry name" value="AAA+_ATPase"/>
</dbReference>
<evidence type="ECO:0000313" key="8">
    <source>
        <dbReference type="EMBL" id="AHC15935.1"/>
    </source>
</evidence>
<evidence type="ECO:0000259" key="7">
    <source>
        <dbReference type="PROSITE" id="PS50893"/>
    </source>
</evidence>
<name>V5WJU6_9SPIO</name>
<gene>
    <name evidence="8" type="ORF">L21SP2_2583</name>
</gene>
<feature type="region of interest" description="Disordered" evidence="6">
    <location>
        <begin position="1"/>
        <end position="24"/>
    </location>
</feature>
<dbReference type="Pfam" id="PF00005">
    <property type="entry name" value="ABC_tran"/>
    <property type="match status" value="1"/>
</dbReference>
<dbReference type="AlphaFoldDB" id="V5WJU6"/>
<dbReference type="PANTHER" id="PTHR42711:SF5">
    <property type="entry name" value="ABC TRANSPORTER ATP-BINDING PROTEIN NATA"/>
    <property type="match status" value="1"/>
</dbReference>
<dbReference type="SMART" id="SM00382">
    <property type="entry name" value="AAA"/>
    <property type="match status" value="1"/>
</dbReference>
<dbReference type="STRING" id="1307761.L21SP2_2583"/>
<dbReference type="InterPro" id="IPR003439">
    <property type="entry name" value="ABC_transporter-like_ATP-bd"/>
</dbReference>
<evidence type="ECO:0000256" key="4">
    <source>
        <dbReference type="ARBA" id="ARBA00022741"/>
    </source>
</evidence>
<dbReference type="GO" id="GO:0005524">
    <property type="term" value="F:ATP binding"/>
    <property type="evidence" value="ECO:0007669"/>
    <property type="project" value="UniProtKB-KW"/>
</dbReference>
<dbReference type="Gene3D" id="3.40.50.300">
    <property type="entry name" value="P-loop containing nucleotide triphosphate hydrolases"/>
    <property type="match status" value="1"/>
</dbReference>
<sequence>MKSETSEERIQESANGGSTGYPDSPAVRVENVNKYYGSFHAVKNLNFQVGTGRCFGLLGPNGAGKTSMMKILYGKNQRSHSGENTVEVMGYDPDNHELEIKYLTGIVPQEDNLDVELTVLDNLLIYSRFYGMNRSQARSRIDELLEFMELGEKKGAKIRELSGGMKRRLIIARALINNPRLLILDEPTTGLDPQVRHHIWDKLRQLLNRGVTILITTHYMEEAFQLCDELAIMHKGEKILQGNPRSLIDENIERYVLEIHNMENVGDIQENDSVRKEQDNIRLLFYSNSHRELEKISETLNPGDYYLRQSNLEDLFLKSTGRALHE</sequence>
<keyword evidence="5" id="KW-0067">ATP-binding</keyword>
<dbReference type="PROSITE" id="PS50893">
    <property type="entry name" value="ABC_TRANSPORTER_2"/>
    <property type="match status" value="1"/>
</dbReference>
<dbReference type="SUPFAM" id="SSF52540">
    <property type="entry name" value="P-loop containing nucleoside triphosphate hydrolases"/>
    <property type="match status" value="1"/>
</dbReference>
<dbReference type="GO" id="GO:0016887">
    <property type="term" value="F:ATP hydrolysis activity"/>
    <property type="evidence" value="ECO:0007669"/>
    <property type="project" value="InterPro"/>
</dbReference>
<dbReference type="EMBL" id="CP006939">
    <property type="protein sequence ID" value="AHC15935.1"/>
    <property type="molecule type" value="Genomic_DNA"/>
</dbReference>
<dbReference type="eggNOG" id="COG1131">
    <property type="taxonomic scope" value="Bacteria"/>
</dbReference>
<dbReference type="InterPro" id="IPR027417">
    <property type="entry name" value="P-loop_NTPase"/>
</dbReference>
<keyword evidence="3" id="KW-0536">Nodulation</keyword>
<proteinExistence type="inferred from homology"/>
<evidence type="ECO:0000256" key="1">
    <source>
        <dbReference type="ARBA" id="ARBA00005417"/>
    </source>
</evidence>
<dbReference type="PANTHER" id="PTHR42711">
    <property type="entry name" value="ABC TRANSPORTER ATP-BINDING PROTEIN"/>
    <property type="match status" value="1"/>
</dbReference>
<dbReference type="PROSITE" id="PS00211">
    <property type="entry name" value="ABC_TRANSPORTER_1"/>
    <property type="match status" value="1"/>
</dbReference>
<evidence type="ECO:0000256" key="6">
    <source>
        <dbReference type="SAM" id="MobiDB-lite"/>
    </source>
</evidence>
<dbReference type="Proteomes" id="UP000018680">
    <property type="component" value="Chromosome"/>
</dbReference>
<dbReference type="OrthoDB" id="9775135at2"/>
<evidence type="ECO:0000313" key="9">
    <source>
        <dbReference type="Proteomes" id="UP000018680"/>
    </source>
</evidence>
<dbReference type="InterPro" id="IPR017871">
    <property type="entry name" value="ABC_transporter-like_CS"/>
</dbReference>
<keyword evidence="9" id="KW-1185">Reference proteome</keyword>
<feature type="domain" description="ABC transporter" evidence="7">
    <location>
        <begin position="27"/>
        <end position="260"/>
    </location>
</feature>
<accession>V5WJU6</accession>
<comment type="similarity">
    <text evidence="1">Belongs to the ABC transporter superfamily.</text>
</comment>
<organism evidence="8 9">
    <name type="scientific">Salinispira pacifica</name>
    <dbReference type="NCBI Taxonomy" id="1307761"/>
    <lineage>
        <taxon>Bacteria</taxon>
        <taxon>Pseudomonadati</taxon>
        <taxon>Spirochaetota</taxon>
        <taxon>Spirochaetia</taxon>
        <taxon>Spirochaetales</taxon>
        <taxon>Spirochaetaceae</taxon>
        <taxon>Salinispira</taxon>
    </lineage>
</organism>
<keyword evidence="4" id="KW-0547">Nucleotide-binding</keyword>
<feature type="compositionally biased region" description="Basic and acidic residues" evidence="6">
    <location>
        <begin position="1"/>
        <end position="11"/>
    </location>
</feature>
<evidence type="ECO:0000256" key="5">
    <source>
        <dbReference type="ARBA" id="ARBA00022840"/>
    </source>
</evidence>
<keyword evidence="2" id="KW-0813">Transport</keyword>